<dbReference type="OrthoDB" id="5789759at2759"/>
<dbReference type="PANTHER" id="PTHR45680">
    <property type="entry name" value="NUCLEAR HORMONE RECEPTOR FAMILY"/>
    <property type="match status" value="1"/>
</dbReference>
<evidence type="ECO:0000256" key="1">
    <source>
        <dbReference type="ARBA" id="ARBA00005993"/>
    </source>
</evidence>
<evidence type="ECO:0000313" key="12">
    <source>
        <dbReference type="Proteomes" id="UP000230233"/>
    </source>
</evidence>
<name>A0A2G5TRN2_9PELO</name>
<comment type="similarity">
    <text evidence="1">Belongs to the nuclear hormone receptor family.</text>
</comment>
<evidence type="ECO:0000256" key="4">
    <source>
        <dbReference type="ARBA" id="ARBA00022833"/>
    </source>
</evidence>
<dbReference type="PROSITE" id="PS51843">
    <property type="entry name" value="NR_LBD"/>
    <property type="match status" value="1"/>
</dbReference>
<dbReference type="GO" id="GO:0003700">
    <property type="term" value="F:DNA-binding transcription factor activity"/>
    <property type="evidence" value="ECO:0007669"/>
    <property type="project" value="InterPro"/>
</dbReference>
<dbReference type="PANTHER" id="PTHR45680:SF12">
    <property type="entry name" value="NUCLEAR HORMONE RECEPTOR FAMILY-RELATED"/>
    <property type="match status" value="1"/>
</dbReference>
<keyword evidence="12" id="KW-1185">Reference proteome</keyword>
<dbReference type="Gene3D" id="1.10.565.10">
    <property type="entry name" value="Retinoid X Receptor"/>
    <property type="match status" value="1"/>
</dbReference>
<evidence type="ECO:0000256" key="8">
    <source>
        <dbReference type="ARBA" id="ARBA00023170"/>
    </source>
</evidence>
<dbReference type="Proteomes" id="UP000230233">
    <property type="component" value="Chromosome V"/>
</dbReference>
<evidence type="ECO:0000259" key="10">
    <source>
        <dbReference type="PROSITE" id="PS51843"/>
    </source>
</evidence>
<accession>A0A2G5TRN2</accession>
<dbReference type="Gene3D" id="3.30.50.10">
    <property type="entry name" value="Erythroid Transcription Factor GATA-1, subunit A"/>
    <property type="match status" value="1"/>
</dbReference>
<keyword evidence="6" id="KW-0238">DNA-binding</keyword>
<keyword evidence="7" id="KW-0804">Transcription</keyword>
<dbReference type="Pfam" id="PF00104">
    <property type="entry name" value="Hormone_recep"/>
    <property type="match status" value="1"/>
</dbReference>
<dbReference type="Pfam" id="PF00105">
    <property type="entry name" value="zf-C4"/>
    <property type="match status" value="1"/>
</dbReference>
<evidence type="ECO:0000256" key="7">
    <source>
        <dbReference type="ARBA" id="ARBA00023163"/>
    </source>
</evidence>
<keyword evidence="9" id="KW-0539">Nucleus</keyword>
<reference evidence="12" key="1">
    <citation type="submission" date="2017-10" db="EMBL/GenBank/DDBJ databases">
        <title>Rapid genome shrinkage in a self-fertile nematode reveals novel sperm competition proteins.</title>
        <authorList>
            <person name="Yin D."/>
            <person name="Schwarz E.M."/>
            <person name="Thomas C.G."/>
            <person name="Felde R.L."/>
            <person name="Korf I.F."/>
            <person name="Cutter A.D."/>
            <person name="Schartner C.M."/>
            <person name="Ralston E.J."/>
            <person name="Meyer B.J."/>
            <person name="Haag E.S."/>
        </authorList>
    </citation>
    <scope>NUCLEOTIDE SEQUENCE [LARGE SCALE GENOMIC DNA]</scope>
    <source>
        <strain evidence="12">JU1422</strain>
    </source>
</reference>
<dbReference type="SMART" id="SM00430">
    <property type="entry name" value="HOLI"/>
    <property type="match status" value="1"/>
</dbReference>
<protein>
    <recommendedName>
        <fullName evidence="10">NR LBD domain-containing protein</fullName>
    </recommendedName>
</protein>
<dbReference type="InterPro" id="IPR000536">
    <property type="entry name" value="Nucl_hrmn_rcpt_lig-bd"/>
</dbReference>
<proteinExistence type="inferred from homology"/>
<dbReference type="GO" id="GO:0043565">
    <property type="term" value="F:sequence-specific DNA binding"/>
    <property type="evidence" value="ECO:0007669"/>
    <property type="project" value="InterPro"/>
</dbReference>
<dbReference type="InterPro" id="IPR013088">
    <property type="entry name" value="Znf_NHR/GATA"/>
</dbReference>
<keyword evidence="4" id="KW-0862">Zinc</keyword>
<evidence type="ECO:0000256" key="9">
    <source>
        <dbReference type="ARBA" id="ARBA00023242"/>
    </source>
</evidence>
<sequence>MLAQSRIGALWKTAFRKKKRVAPKTQAVRPCKFKNQCKSFKKGCFTCKFCRLQKCFKVGMSMETFQFDRDVYKAREIVQLNRRIPMTLDTFTGKSNLIIFSSNSQEPSRSFIDIRFLIEQAHRVFKQGPSTPLYAENRLKKMSFGLESLQNLPESSGNAKFGQKEAVDQLEGQILNISKWLTHFDEFQKLPKSLQMKILEGTWSVWSRLENLAKTARQIRQNFDESVLKRMKNDTVLVEFGSFEIDISWLSKYTVEELKFFLNIPTEIRLDPLLRSMIDLNPSDIELSFMLSQLCFHYVGKRFQGEILKISEKFQEILADDLHDYYVNEMRKSNYGSRMAQMMRINNLIQKEVYKHREKMDLARIFEVFCVEVSHPDLFL</sequence>
<dbReference type="SUPFAM" id="SSF48508">
    <property type="entry name" value="Nuclear receptor ligand-binding domain"/>
    <property type="match status" value="1"/>
</dbReference>
<keyword evidence="3" id="KW-0863">Zinc-finger</keyword>
<evidence type="ECO:0000256" key="6">
    <source>
        <dbReference type="ARBA" id="ARBA00023125"/>
    </source>
</evidence>
<gene>
    <name evidence="11" type="primary">Cnig_chr_V.g21367</name>
    <name evidence="11" type="ORF">B9Z55_021367</name>
</gene>
<dbReference type="InterPro" id="IPR001628">
    <property type="entry name" value="Znf_hrmn_rcpt"/>
</dbReference>
<keyword evidence="5" id="KW-0805">Transcription regulation</keyword>
<evidence type="ECO:0000256" key="2">
    <source>
        <dbReference type="ARBA" id="ARBA00022723"/>
    </source>
</evidence>
<feature type="domain" description="NR LBD" evidence="10">
    <location>
        <begin position="128"/>
        <end position="380"/>
    </location>
</feature>
<keyword evidence="8" id="KW-0675">Receptor</keyword>
<evidence type="ECO:0000313" key="11">
    <source>
        <dbReference type="EMBL" id="PIC29967.1"/>
    </source>
</evidence>
<organism evidence="11 12">
    <name type="scientific">Caenorhabditis nigoni</name>
    <dbReference type="NCBI Taxonomy" id="1611254"/>
    <lineage>
        <taxon>Eukaryota</taxon>
        <taxon>Metazoa</taxon>
        <taxon>Ecdysozoa</taxon>
        <taxon>Nematoda</taxon>
        <taxon>Chromadorea</taxon>
        <taxon>Rhabditida</taxon>
        <taxon>Rhabditina</taxon>
        <taxon>Rhabditomorpha</taxon>
        <taxon>Rhabditoidea</taxon>
        <taxon>Rhabditidae</taxon>
        <taxon>Peloderinae</taxon>
        <taxon>Caenorhabditis</taxon>
    </lineage>
</organism>
<dbReference type="EMBL" id="PDUG01000005">
    <property type="protein sequence ID" value="PIC29967.1"/>
    <property type="molecule type" value="Genomic_DNA"/>
</dbReference>
<dbReference type="STRING" id="1611254.A0A2G5TRN2"/>
<evidence type="ECO:0000256" key="5">
    <source>
        <dbReference type="ARBA" id="ARBA00023015"/>
    </source>
</evidence>
<dbReference type="GO" id="GO:0008270">
    <property type="term" value="F:zinc ion binding"/>
    <property type="evidence" value="ECO:0007669"/>
    <property type="project" value="UniProtKB-KW"/>
</dbReference>
<dbReference type="InterPro" id="IPR035500">
    <property type="entry name" value="NHR-like_dom_sf"/>
</dbReference>
<dbReference type="AlphaFoldDB" id="A0A2G5TRN2"/>
<dbReference type="SUPFAM" id="SSF57716">
    <property type="entry name" value="Glucocorticoid receptor-like (DNA-binding domain)"/>
    <property type="match status" value="1"/>
</dbReference>
<comment type="caution">
    <text evidence="11">The sequence shown here is derived from an EMBL/GenBank/DDBJ whole genome shotgun (WGS) entry which is preliminary data.</text>
</comment>
<dbReference type="InterPro" id="IPR051152">
    <property type="entry name" value="C.elegans_Orphan_NR"/>
</dbReference>
<evidence type="ECO:0000256" key="3">
    <source>
        <dbReference type="ARBA" id="ARBA00022771"/>
    </source>
</evidence>
<keyword evidence="2" id="KW-0479">Metal-binding</keyword>